<dbReference type="EMBL" id="PJOS01000084">
    <property type="protein sequence ID" value="PKT69130.1"/>
    <property type="molecule type" value="Genomic_DNA"/>
</dbReference>
<reference evidence="1 2" key="1">
    <citation type="submission" date="2017-12" db="EMBL/GenBank/DDBJ databases">
        <title>Streptomyces populusis sp. nov., a novel endophytic actinobacterium isolated from stems of Populus adenopoda Maxim.</title>
        <authorList>
            <person name="Wang Z."/>
        </authorList>
    </citation>
    <scope>NUCLEOTIDE SEQUENCE [LARGE SCALE GENOMIC DNA]</scope>
    <source>
        <strain evidence="1 2">A249</strain>
    </source>
</reference>
<protein>
    <submittedName>
        <fullName evidence="1">Uncharacterized protein</fullName>
    </submittedName>
</protein>
<organism evidence="1 2">
    <name type="scientific">Streptomyces populi</name>
    <dbReference type="NCBI Taxonomy" id="2058924"/>
    <lineage>
        <taxon>Bacteria</taxon>
        <taxon>Bacillati</taxon>
        <taxon>Actinomycetota</taxon>
        <taxon>Actinomycetes</taxon>
        <taxon>Kitasatosporales</taxon>
        <taxon>Streptomycetaceae</taxon>
        <taxon>Streptomyces</taxon>
    </lineage>
</organism>
<evidence type="ECO:0000313" key="2">
    <source>
        <dbReference type="Proteomes" id="UP000236178"/>
    </source>
</evidence>
<sequence>MRALGRLRALQYASQRKIASLACHIVENGLWYVVSRLSRARAWTSARVLEGTWVVSPTFAIYTSGPANASIATAARCGSGL</sequence>
<name>A0A2I0SGS0_9ACTN</name>
<proteinExistence type="predicted"/>
<dbReference type="Proteomes" id="UP000236178">
    <property type="component" value="Unassembled WGS sequence"/>
</dbReference>
<evidence type="ECO:0000313" key="1">
    <source>
        <dbReference type="EMBL" id="PKT69130.1"/>
    </source>
</evidence>
<dbReference type="AlphaFoldDB" id="A0A2I0SGS0"/>
<keyword evidence="2" id="KW-1185">Reference proteome</keyword>
<comment type="caution">
    <text evidence="1">The sequence shown here is derived from an EMBL/GenBank/DDBJ whole genome shotgun (WGS) entry which is preliminary data.</text>
</comment>
<gene>
    <name evidence="1" type="ORF">CW362_31185</name>
</gene>
<accession>A0A2I0SGS0</accession>